<dbReference type="Pfam" id="PF01593">
    <property type="entry name" value="Amino_oxidase"/>
    <property type="match status" value="1"/>
</dbReference>
<dbReference type="Gene3D" id="3.50.50.60">
    <property type="entry name" value="FAD/NAD(P)-binding domain"/>
    <property type="match status" value="1"/>
</dbReference>
<dbReference type="InterPro" id="IPR036188">
    <property type="entry name" value="FAD/NAD-bd_sf"/>
</dbReference>
<dbReference type="GO" id="GO:0016491">
    <property type="term" value="F:oxidoreductase activity"/>
    <property type="evidence" value="ECO:0007669"/>
    <property type="project" value="InterPro"/>
</dbReference>
<dbReference type="Gene3D" id="3.90.660.50">
    <property type="match status" value="1"/>
</dbReference>
<dbReference type="EMBL" id="CAEZUS010000025">
    <property type="protein sequence ID" value="CAB4603825.1"/>
    <property type="molecule type" value="Genomic_DNA"/>
</dbReference>
<reference evidence="2" key="1">
    <citation type="submission" date="2020-05" db="EMBL/GenBank/DDBJ databases">
        <authorList>
            <person name="Chiriac C."/>
            <person name="Salcher M."/>
            <person name="Ghai R."/>
            <person name="Kavagutti S V."/>
        </authorList>
    </citation>
    <scope>NUCLEOTIDE SEQUENCE</scope>
</reference>
<feature type="domain" description="Amine oxidase" evidence="1">
    <location>
        <begin position="12"/>
        <end position="386"/>
    </location>
</feature>
<sequence length="388" mass="41076">MSKPVVVIGAGLAGMNAAIQLQKAGREVMVLEAADRAGGRLQSDVIDGFTCDRGFQLINAKYPELVALNLLEKIDFRFAERAINVAIDNQLHRLGDPRKYFSSIFDSATGNLFNKVNVLKVLLGRPSSGVSIHQYLSAAGLGETYAKALRPFLRGVYLTSLENVSAPAGLEIMRTFIGGKPGLPTAGVGAVSAAMASQISDLRLDVTVNSIQLKSVNTTEGDIQASAIIVATDSTTSAQLLDLTSVTKLAGCTTWYHSAPIAPVLHGQLIVDGQNRGAVINTLVISNFIPEYAPTGRNLISSTTDPGVTESDVRRHLALIYGCDNRDWELIAKYEIPAALPIGAKRITQPIQSRVREGIFLAGDGQVGPSQNGALKSGRLAAAAVLAS</sequence>
<dbReference type="SUPFAM" id="SSF51905">
    <property type="entry name" value="FAD/NAD(P)-binding domain"/>
    <property type="match status" value="1"/>
</dbReference>
<dbReference type="PANTHER" id="PTHR42841">
    <property type="entry name" value="AMINE OXIDASE"/>
    <property type="match status" value="1"/>
</dbReference>
<proteinExistence type="predicted"/>
<gene>
    <name evidence="2" type="ORF">UFOPK1852_00266</name>
</gene>
<organism evidence="2">
    <name type="scientific">freshwater metagenome</name>
    <dbReference type="NCBI Taxonomy" id="449393"/>
    <lineage>
        <taxon>unclassified sequences</taxon>
        <taxon>metagenomes</taxon>
        <taxon>ecological metagenomes</taxon>
    </lineage>
</organism>
<evidence type="ECO:0000259" key="1">
    <source>
        <dbReference type="Pfam" id="PF01593"/>
    </source>
</evidence>
<dbReference type="PRINTS" id="PR00411">
    <property type="entry name" value="PNDRDTASEI"/>
</dbReference>
<evidence type="ECO:0000313" key="2">
    <source>
        <dbReference type="EMBL" id="CAB4603825.1"/>
    </source>
</evidence>
<dbReference type="AlphaFoldDB" id="A0A6J6GXZ6"/>
<name>A0A6J6GXZ6_9ZZZZ</name>
<accession>A0A6J6GXZ6</accession>
<dbReference type="InterPro" id="IPR002937">
    <property type="entry name" value="Amino_oxidase"/>
</dbReference>
<protein>
    <submittedName>
        <fullName evidence="2">Unannotated protein</fullName>
    </submittedName>
</protein>